<evidence type="ECO:0000256" key="3">
    <source>
        <dbReference type="SAM" id="Phobius"/>
    </source>
</evidence>
<feature type="transmembrane region" description="Helical" evidence="3">
    <location>
        <begin position="120"/>
        <end position="140"/>
    </location>
</feature>
<feature type="transmembrane region" description="Helical" evidence="3">
    <location>
        <begin position="189"/>
        <end position="209"/>
    </location>
</feature>
<dbReference type="InterPro" id="IPR027383">
    <property type="entry name" value="Znf_put"/>
</dbReference>
<keyword evidence="2" id="KW-0804">Transcription</keyword>
<dbReference type="Gene3D" id="1.10.10.1320">
    <property type="entry name" value="Anti-sigma factor, zinc-finger domain"/>
    <property type="match status" value="1"/>
</dbReference>
<evidence type="ECO:0000256" key="2">
    <source>
        <dbReference type="ARBA" id="ARBA00023163"/>
    </source>
</evidence>
<dbReference type="Pfam" id="PF13490">
    <property type="entry name" value="zf-HC2"/>
    <property type="match status" value="1"/>
</dbReference>
<keyword evidence="3" id="KW-0812">Transmembrane</keyword>
<protein>
    <submittedName>
        <fullName evidence="5">Zf-HC2 domain-containing protein</fullName>
    </submittedName>
</protein>
<keyword evidence="1" id="KW-0805">Transcription regulation</keyword>
<dbReference type="AlphaFoldDB" id="A0A6L9SEC3"/>
<accession>A0A6L9SEC3</accession>
<evidence type="ECO:0000256" key="1">
    <source>
        <dbReference type="ARBA" id="ARBA00023015"/>
    </source>
</evidence>
<name>A0A6L9SEC3_9ACTN</name>
<comment type="caution">
    <text evidence="5">The sequence shown here is derived from an EMBL/GenBank/DDBJ whole genome shotgun (WGS) entry which is preliminary data.</text>
</comment>
<keyword evidence="6" id="KW-1185">Reference proteome</keyword>
<evidence type="ECO:0000259" key="4">
    <source>
        <dbReference type="Pfam" id="PF13490"/>
    </source>
</evidence>
<reference evidence="5 6" key="1">
    <citation type="submission" date="2020-02" db="EMBL/GenBank/DDBJ databases">
        <authorList>
            <person name="Li X.-J."/>
            <person name="Han X.-M."/>
        </authorList>
    </citation>
    <scope>NUCLEOTIDE SEQUENCE [LARGE SCALE GENOMIC DNA]</scope>
    <source>
        <strain evidence="5 6">CCTCC AB 2017055</strain>
    </source>
</reference>
<feature type="transmembrane region" description="Helical" evidence="3">
    <location>
        <begin position="161"/>
        <end position="183"/>
    </location>
</feature>
<evidence type="ECO:0000313" key="6">
    <source>
        <dbReference type="Proteomes" id="UP000475214"/>
    </source>
</evidence>
<evidence type="ECO:0000313" key="5">
    <source>
        <dbReference type="EMBL" id="NEE03437.1"/>
    </source>
</evidence>
<feature type="domain" description="Putative zinc-finger" evidence="4">
    <location>
        <begin position="12"/>
        <end position="37"/>
    </location>
</feature>
<dbReference type="InterPro" id="IPR041916">
    <property type="entry name" value="Anti_sigma_zinc_sf"/>
</dbReference>
<proteinExistence type="predicted"/>
<feature type="transmembrane region" description="Helical" evidence="3">
    <location>
        <begin position="247"/>
        <end position="263"/>
    </location>
</feature>
<feature type="transmembrane region" description="Helical" evidence="3">
    <location>
        <begin position="80"/>
        <end position="108"/>
    </location>
</feature>
<dbReference type="RefSeq" id="WP_163743104.1">
    <property type="nucleotide sequence ID" value="NZ_JAAGOA010000022.1"/>
</dbReference>
<dbReference type="EMBL" id="JAAGOA010000022">
    <property type="protein sequence ID" value="NEE03437.1"/>
    <property type="molecule type" value="Genomic_DNA"/>
</dbReference>
<organism evidence="5 6">
    <name type="scientific">Phytoactinopolyspora halotolerans</name>
    <dbReference type="NCBI Taxonomy" id="1981512"/>
    <lineage>
        <taxon>Bacteria</taxon>
        <taxon>Bacillati</taxon>
        <taxon>Actinomycetota</taxon>
        <taxon>Actinomycetes</taxon>
        <taxon>Jiangellales</taxon>
        <taxon>Jiangellaceae</taxon>
        <taxon>Phytoactinopolyspora</taxon>
    </lineage>
</organism>
<gene>
    <name evidence="5" type="ORF">G1H10_25040</name>
</gene>
<keyword evidence="3" id="KW-0472">Membrane</keyword>
<keyword evidence="3" id="KW-1133">Transmembrane helix</keyword>
<sequence length="281" mass="28543">MTWHVTQRTARAYVDGEVSDADAWSVEAHLVSCGHCRTVVASTAGDVGSITRDIADGWAAVSAGLGQQGRVRRGSRYREVVMLVASGPAARWAWLAASVVGLALAAALDTFAPLSGRGDVPMLGAVAPMVPILGVALSYGSGLDDAQEIIASTPGGGLRLLLVRSAVVLTTSAALGAAAGAVSGYGSPLPWLLASLALTVVTLALGSVIGIPKAAAVAAFSWALGVTIATFDTPARTTPAALTTESVPVWLAVAATAALVVAVRRSAFDRQSVSDRPQMEM</sequence>
<dbReference type="Proteomes" id="UP000475214">
    <property type="component" value="Unassembled WGS sequence"/>
</dbReference>
<feature type="transmembrane region" description="Helical" evidence="3">
    <location>
        <begin position="216"/>
        <end position="235"/>
    </location>
</feature>